<feature type="transmembrane region" description="Helical" evidence="4">
    <location>
        <begin position="110"/>
        <end position="127"/>
    </location>
</feature>
<accession>A0AAI9WZW0</accession>
<evidence type="ECO:0000256" key="3">
    <source>
        <dbReference type="ARBA" id="ARBA00023136"/>
    </source>
</evidence>
<organism evidence="5 6">
    <name type="scientific">Candida oxycetoniae</name>
    <dbReference type="NCBI Taxonomy" id="497107"/>
    <lineage>
        <taxon>Eukaryota</taxon>
        <taxon>Fungi</taxon>
        <taxon>Dikarya</taxon>
        <taxon>Ascomycota</taxon>
        <taxon>Saccharomycotina</taxon>
        <taxon>Pichiomycetes</taxon>
        <taxon>Debaryomycetaceae</taxon>
        <taxon>Candida/Lodderomyces clade</taxon>
        <taxon>Candida</taxon>
    </lineage>
</organism>
<dbReference type="EMBL" id="JAHUZD010000021">
    <property type="protein sequence ID" value="KAI3406787.1"/>
    <property type="molecule type" value="Genomic_DNA"/>
</dbReference>
<dbReference type="RefSeq" id="XP_049182532.1">
    <property type="nucleotide sequence ID" value="XM_049325286.1"/>
</dbReference>
<dbReference type="GO" id="GO:0000329">
    <property type="term" value="C:fungal-type vacuole membrane"/>
    <property type="evidence" value="ECO:0007669"/>
    <property type="project" value="TreeGrafter"/>
</dbReference>
<dbReference type="InterPro" id="IPR007274">
    <property type="entry name" value="Cop_transporter"/>
</dbReference>
<dbReference type="PANTHER" id="PTHR12483:SF115">
    <property type="entry name" value="COPPER TRANSPORT PROTEIN"/>
    <property type="match status" value="1"/>
</dbReference>
<gene>
    <name evidence="5" type="ORF">KGF56_000392</name>
</gene>
<keyword evidence="3 4" id="KW-0472">Membrane</keyword>
<comment type="caution">
    <text evidence="5">The sequence shown here is derived from an EMBL/GenBank/DDBJ whole genome shotgun (WGS) entry which is preliminary data.</text>
</comment>
<sequence length="166" mass="19242">MAQEILHKTDHVMSGRMDHGMPGMPEDRCSMNMVFTWDWKNTCIVFKWWHIRTFSGFAISLIAIVVLGMGYEFIKNWFANWEKKNMATFVITNNNNTGSTFQKRFKFEQSLVYGVQVFYSFWLMLVFMTYNGWYMLAVALGAAIGNYFWGVSSDSVAGTARNMSCH</sequence>
<keyword evidence="4" id="KW-0187">Copper transport</keyword>
<dbReference type="Pfam" id="PF04145">
    <property type="entry name" value="Ctr"/>
    <property type="match status" value="1"/>
</dbReference>
<keyword evidence="1 4" id="KW-0812">Transmembrane</keyword>
<evidence type="ECO:0000256" key="2">
    <source>
        <dbReference type="ARBA" id="ARBA00022989"/>
    </source>
</evidence>
<evidence type="ECO:0000313" key="6">
    <source>
        <dbReference type="Proteomes" id="UP001202479"/>
    </source>
</evidence>
<keyword evidence="2 4" id="KW-1133">Transmembrane helix</keyword>
<dbReference type="Proteomes" id="UP001202479">
    <property type="component" value="Unassembled WGS sequence"/>
</dbReference>
<feature type="transmembrane region" description="Helical" evidence="4">
    <location>
        <begin position="54"/>
        <end position="74"/>
    </location>
</feature>
<feature type="transmembrane region" description="Helical" evidence="4">
    <location>
        <begin position="133"/>
        <end position="151"/>
    </location>
</feature>
<reference evidence="5" key="1">
    <citation type="journal article" date="2022" name="DNA Res.">
        <title>Genome analysis of five recently described species of the CUG-Ser clade uncovers Candida theae as a new hybrid lineage with pathogenic potential in the Candida parapsilosis species complex.</title>
        <authorList>
            <person name="Mixao V."/>
            <person name="Del Olmo V."/>
            <person name="Hegedusova E."/>
            <person name="Saus E."/>
            <person name="Pryszcz L."/>
            <person name="Cillingova A."/>
            <person name="Nosek J."/>
            <person name="Gabaldon T."/>
        </authorList>
    </citation>
    <scope>NUCLEOTIDE SEQUENCE</scope>
    <source>
        <strain evidence="5">CBS 10844</strain>
    </source>
</reference>
<evidence type="ECO:0000313" key="5">
    <source>
        <dbReference type="EMBL" id="KAI3406787.1"/>
    </source>
</evidence>
<keyword evidence="4" id="KW-0406">Ion transport</keyword>
<evidence type="ECO:0000256" key="1">
    <source>
        <dbReference type="ARBA" id="ARBA00022692"/>
    </source>
</evidence>
<comment type="similarity">
    <text evidence="4">Belongs to the copper transporter (Ctr) (TC 1.A.56) family. SLC31A subfamily.</text>
</comment>
<keyword evidence="6" id="KW-1185">Reference proteome</keyword>
<evidence type="ECO:0000256" key="4">
    <source>
        <dbReference type="RuleBase" id="RU367022"/>
    </source>
</evidence>
<keyword evidence="4" id="KW-0813">Transport</keyword>
<comment type="subcellular location">
    <subcellularLocation>
        <location evidence="4">Membrane</location>
        <topology evidence="4">Multi-pass membrane protein</topology>
    </subcellularLocation>
</comment>
<dbReference type="AlphaFoldDB" id="A0AAI9WZW0"/>
<name>A0AAI9WZW0_9ASCO</name>
<dbReference type="GeneID" id="73378009"/>
<dbReference type="PANTHER" id="PTHR12483">
    <property type="entry name" value="SOLUTE CARRIER FAMILY 31 COPPER TRANSPORTERS"/>
    <property type="match status" value="1"/>
</dbReference>
<protein>
    <recommendedName>
        <fullName evidence="4">Copper transport protein</fullName>
    </recommendedName>
</protein>
<keyword evidence="4" id="KW-0186">Copper</keyword>
<dbReference type="GO" id="GO:0005375">
    <property type="term" value="F:copper ion transmembrane transporter activity"/>
    <property type="evidence" value="ECO:0007669"/>
    <property type="project" value="UniProtKB-UniRule"/>
</dbReference>
<proteinExistence type="inferred from homology"/>